<gene>
    <name evidence="2" type="ORF">G7Y89_g10117</name>
</gene>
<feature type="region of interest" description="Disordered" evidence="1">
    <location>
        <begin position="1"/>
        <end position="58"/>
    </location>
</feature>
<feature type="region of interest" description="Disordered" evidence="1">
    <location>
        <begin position="79"/>
        <end position="109"/>
    </location>
</feature>
<evidence type="ECO:0000313" key="3">
    <source>
        <dbReference type="Proteomes" id="UP000566819"/>
    </source>
</evidence>
<reference evidence="2 3" key="1">
    <citation type="submission" date="2020-03" db="EMBL/GenBank/DDBJ databases">
        <title>Draft Genome Sequence of Cudoniella acicularis.</title>
        <authorList>
            <person name="Buettner E."/>
            <person name="Kellner H."/>
        </authorList>
    </citation>
    <scope>NUCLEOTIDE SEQUENCE [LARGE SCALE GENOMIC DNA]</scope>
    <source>
        <strain evidence="2 3">DSM 108380</strain>
    </source>
</reference>
<protein>
    <submittedName>
        <fullName evidence="2">Uncharacterized protein</fullName>
    </submittedName>
</protein>
<dbReference type="Proteomes" id="UP000566819">
    <property type="component" value="Unassembled WGS sequence"/>
</dbReference>
<feature type="compositionally biased region" description="Polar residues" evidence="1">
    <location>
        <begin position="1"/>
        <end position="10"/>
    </location>
</feature>
<dbReference type="AlphaFoldDB" id="A0A8H4RDD5"/>
<keyword evidence="3" id="KW-1185">Reference proteome</keyword>
<evidence type="ECO:0000313" key="2">
    <source>
        <dbReference type="EMBL" id="KAF4628037.1"/>
    </source>
</evidence>
<sequence length="109" mass="12041">MLSINATTRHMATPPLITIAHLPTSLTQDSARKPEHTRPEFQESKPPKQQKDEEDDKRSIKVAVALGLAIGFLMPLPEFLTPKKKENIEQSGGENTGAASPEELERAQQ</sequence>
<dbReference type="EMBL" id="JAAMPI010000870">
    <property type="protein sequence ID" value="KAF4628037.1"/>
    <property type="molecule type" value="Genomic_DNA"/>
</dbReference>
<comment type="caution">
    <text evidence="2">The sequence shown here is derived from an EMBL/GenBank/DDBJ whole genome shotgun (WGS) entry which is preliminary data.</text>
</comment>
<name>A0A8H4RDD5_9HELO</name>
<accession>A0A8H4RDD5</accession>
<feature type="compositionally biased region" description="Basic and acidic residues" evidence="1">
    <location>
        <begin position="30"/>
        <end position="58"/>
    </location>
</feature>
<proteinExistence type="predicted"/>
<organism evidence="2 3">
    <name type="scientific">Cudoniella acicularis</name>
    <dbReference type="NCBI Taxonomy" id="354080"/>
    <lineage>
        <taxon>Eukaryota</taxon>
        <taxon>Fungi</taxon>
        <taxon>Dikarya</taxon>
        <taxon>Ascomycota</taxon>
        <taxon>Pezizomycotina</taxon>
        <taxon>Leotiomycetes</taxon>
        <taxon>Helotiales</taxon>
        <taxon>Tricladiaceae</taxon>
        <taxon>Cudoniella</taxon>
    </lineage>
</organism>
<evidence type="ECO:0000256" key="1">
    <source>
        <dbReference type="SAM" id="MobiDB-lite"/>
    </source>
</evidence>